<dbReference type="Proteomes" id="UP000612956">
    <property type="component" value="Unassembled WGS sequence"/>
</dbReference>
<reference evidence="1" key="2">
    <citation type="submission" date="2020-09" db="EMBL/GenBank/DDBJ databases">
        <authorList>
            <person name="Sun Q."/>
            <person name="Zhou Y."/>
        </authorList>
    </citation>
    <scope>NUCLEOTIDE SEQUENCE</scope>
    <source>
        <strain evidence="1">CGMCC 4.7278</strain>
    </source>
</reference>
<gene>
    <name evidence="1" type="ORF">GCM10011591_33580</name>
</gene>
<protein>
    <submittedName>
        <fullName evidence="1">Uncharacterized protein</fullName>
    </submittedName>
</protein>
<reference evidence="1" key="1">
    <citation type="journal article" date="2014" name="Int. J. Syst. Evol. Microbiol.">
        <title>Complete genome sequence of Corynebacterium casei LMG S-19264T (=DSM 44701T), isolated from a smear-ripened cheese.</title>
        <authorList>
            <consortium name="US DOE Joint Genome Institute (JGI-PGF)"/>
            <person name="Walter F."/>
            <person name="Albersmeier A."/>
            <person name="Kalinowski J."/>
            <person name="Ruckert C."/>
        </authorList>
    </citation>
    <scope>NUCLEOTIDE SEQUENCE</scope>
    <source>
        <strain evidence="1">CGMCC 4.7278</strain>
    </source>
</reference>
<dbReference type="EMBL" id="BMMW01000003">
    <property type="protein sequence ID" value="GGK58657.1"/>
    <property type="molecule type" value="Genomic_DNA"/>
</dbReference>
<accession>A0A917QMD9</accession>
<dbReference type="AlphaFoldDB" id="A0A917QMD9"/>
<evidence type="ECO:0000313" key="1">
    <source>
        <dbReference type="EMBL" id="GGK58657.1"/>
    </source>
</evidence>
<organism evidence="1 2">
    <name type="scientific">Nocardia camponoti</name>
    <dbReference type="NCBI Taxonomy" id="1616106"/>
    <lineage>
        <taxon>Bacteria</taxon>
        <taxon>Bacillati</taxon>
        <taxon>Actinomycetota</taxon>
        <taxon>Actinomycetes</taxon>
        <taxon>Mycobacteriales</taxon>
        <taxon>Nocardiaceae</taxon>
        <taxon>Nocardia</taxon>
    </lineage>
</organism>
<evidence type="ECO:0000313" key="2">
    <source>
        <dbReference type="Proteomes" id="UP000612956"/>
    </source>
</evidence>
<sequence length="123" mass="12590">MVITDNAAGAMKATTGDCSSAKATYRIAKVAAAQECAPSDAAFTGTVADKSTGLCLTPNFAADTCFADAGTRPAKAVDCSTKEATFKVIKRIDGQADELLCDAPATSFKTVANPKTTFCLAKP</sequence>
<keyword evidence="2" id="KW-1185">Reference proteome</keyword>
<name>A0A917QMD9_9NOCA</name>
<comment type="caution">
    <text evidence="1">The sequence shown here is derived from an EMBL/GenBank/DDBJ whole genome shotgun (WGS) entry which is preliminary data.</text>
</comment>
<proteinExistence type="predicted"/>